<dbReference type="PANTHER" id="PTHR32247:SF3">
    <property type="entry name" value="DIABLO IAP-BINDING MITOCHONDRIAL PROTEIN"/>
    <property type="match status" value="1"/>
</dbReference>
<dbReference type="GO" id="GO:0051402">
    <property type="term" value="P:neuron apoptotic process"/>
    <property type="evidence" value="ECO:0007669"/>
    <property type="project" value="TreeGrafter"/>
</dbReference>
<reference evidence="8" key="1">
    <citation type="submission" date="2015-12" db="EMBL/GenBank/DDBJ databases">
        <title>De novo transcriptome assembly of four potential Pierce s Disease insect vectors from Arizona vineyards.</title>
        <authorList>
            <person name="Tassone E.E."/>
        </authorList>
    </citation>
    <scope>NUCLEOTIDE SEQUENCE</scope>
</reference>
<evidence type="ECO:0000256" key="2">
    <source>
        <dbReference type="ARBA" id="ARBA00022703"/>
    </source>
</evidence>
<keyword evidence="4" id="KW-0496">Mitochondrion</keyword>
<comment type="subcellular location">
    <subcellularLocation>
        <location evidence="1">Mitochondrion</location>
    </subcellularLocation>
</comment>
<dbReference type="GO" id="GO:0008631">
    <property type="term" value="P:intrinsic apoptotic signaling pathway in response to oxidative stress"/>
    <property type="evidence" value="ECO:0007669"/>
    <property type="project" value="TreeGrafter"/>
</dbReference>
<dbReference type="SUPFAM" id="SSF46984">
    <property type="entry name" value="Smac/diablo"/>
    <property type="match status" value="1"/>
</dbReference>
<protein>
    <recommendedName>
        <fullName evidence="5">Direct IAP-binding protein with low pI</fullName>
    </recommendedName>
</protein>
<dbReference type="AlphaFoldDB" id="A0A1B6DEX6"/>
<dbReference type="PANTHER" id="PTHR32247">
    <property type="entry name" value="DIABLO HOMOLOG, MITOCHONDRIAL"/>
    <property type="match status" value="1"/>
</dbReference>
<organism evidence="8">
    <name type="scientific">Clastoptera arizonana</name>
    <name type="common">Arizona spittle bug</name>
    <dbReference type="NCBI Taxonomy" id="38151"/>
    <lineage>
        <taxon>Eukaryota</taxon>
        <taxon>Metazoa</taxon>
        <taxon>Ecdysozoa</taxon>
        <taxon>Arthropoda</taxon>
        <taxon>Hexapoda</taxon>
        <taxon>Insecta</taxon>
        <taxon>Pterygota</taxon>
        <taxon>Neoptera</taxon>
        <taxon>Paraneoptera</taxon>
        <taxon>Hemiptera</taxon>
        <taxon>Auchenorrhyncha</taxon>
        <taxon>Cercopoidea</taxon>
        <taxon>Clastopteridae</taxon>
        <taxon>Clastoptera</taxon>
    </lineage>
</organism>
<dbReference type="EMBL" id="GEDC01013044">
    <property type="protein sequence ID" value="JAS24254.1"/>
    <property type="molecule type" value="Transcribed_RNA"/>
</dbReference>
<evidence type="ECO:0000256" key="5">
    <source>
        <dbReference type="ARBA" id="ARBA00033049"/>
    </source>
</evidence>
<evidence type="ECO:0000313" key="8">
    <source>
        <dbReference type="EMBL" id="JAS24254.1"/>
    </source>
</evidence>
<dbReference type="GO" id="GO:0005739">
    <property type="term" value="C:mitochondrion"/>
    <property type="evidence" value="ECO:0007669"/>
    <property type="project" value="UniProtKB-SubCell"/>
</dbReference>
<proteinExistence type="inferred from homology"/>
<evidence type="ECO:0000256" key="7">
    <source>
        <dbReference type="SAM" id="Coils"/>
    </source>
</evidence>
<evidence type="ECO:0000256" key="3">
    <source>
        <dbReference type="ARBA" id="ARBA00022946"/>
    </source>
</evidence>
<keyword evidence="3" id="KW-0809">Transit peptide</keyword>
<comment type="similarity">
    <text evidence="6">Belongs to the Smac/DIABLO protein family.</text>
</comment>
<sequence>MFSRKILFHSMVFNVWKRFQKQPILYKNIGSPLATGIVFAHCSLKEDKPNKKLFEFNPKELTHENLIHQACSMSVNAASQLLTQTVIAIFEITKNYRSALKKLASVLEEVSTLPSIGFQEDIADTIIECRNIISEEKRQLNELLSLMEYVEKVVIATIETSYIAGAQTACEILSERLHSANTLLENEKREIKELEEEIVRLQKLVILNTKIESDEQEKK</sequence>
<keyword evidence="2" id="KW-0053">Apoptosis</keyword>
<dbReference type="InterPro" id="IPR009062">
    <property type="entry name" value="Smac/DIABLO-like_sf"/>
</dbReference>
<dbReference type="Pfam" id="PF09057">
    <property type="entry name" value="Smac_DIABLO"/>
    <property type="match status" value="1"/>
</dbReference>
<evidence type="ECO:0000256" key="6">
    <source>
        <dbReference type="ARBA" id="ARBA00046319"/>
    </source>
</evidence>
<dbReference type="InterPro" id="IPR015142">
    <property type="entry name" value="Smac_DIABLO"/>
</dbReference>
<accession>A0A1B6DEX6</accession>
<gene>
    <name evidence="8" type="ORF">g.24640</name>
</gene>
<dbReference type="Gene3D" id="1.20.58.70">
    <property type="match status" value="1"/>
</dbReference>
<keyword evidence="7" id="KW-0175">Coiled coil</keyword>
<feature type="coiled-coil region" evidence="7">
    <location>
        <begin position="170"/>
        <end position="204"/>
    </location>
</feature>
<evidence type="ECO:0000256" key="4">
    <source>
        <dbReference type="ARBA" id="ARBA00023128"/>
    </source>
</evidence>
<name>A0A1B6DEX6_9HEMI</name>
<evidence type="ECO:0000256" key="1">
    <source>
        <dbReference type="ARBA" id="ARBA00004173"/>
    </source>
</evidence>